<proteinExistence type="predicted"/>
<dbReference type="Gene3D" id="3.90.550.10">
    <property type="entry name" value="Spore Coat Polysaccharide Biosynthesis Protein SpsA, Chain A"/>
    <property type="match status" value="1"/>
</dbReference>
<feature type="transmembrane region" description="Helical" evidence="1">
    <location>
        <begin position="265"/>
        <end position="290"/>
    </location>
</feature>
<accession>A0ABN6ZIJ2</accession>
<feature type="transmembrane region" description="Helical" evidence="1">
    <location>
        <begin position="232"/>
        <end position="253"/>
    </location>
</feature>
<keyword evidence="1" id="KW-0472">Membrane</keyword>
<keyword evidence="4" id="KW-1185">Reference proteome</keyword>
<dbReference type="CDD" id="cd04187">
    <property type="entry name" value="DPM1_like_bac"/>
    <property type="match status" value="1"/>
</dbReference>
<protein>
    <submittedName>
        <fullName evidence="3">Glycosyl hydrolase</fullName>
    </submittedName>
</protein>
<reference evidence="3" key="1">
    <citation type="journal article" date="2024" name="Int. J. Syst. Evol. Microbiol.">
        <title>Turicibacter faecis sp. nov., isolated from faeces of heart failure mouse model.</title>
        <authorList>
            <person name="Imamura Y."/>
            <person name="Motooka D."/>
            <person name="Nakajima Y."/>
            <person name="Ito S."/>
            <person name="Kitakaze M."/>
            <person name="Iida T."/>
            <person name="Nakamura S."/>
        </authorList>
    </citation>
    <scope>NUCLEOTIDE SEQUENCE</scope>
    <source>
        <strain evidence="3">TC023</strain>
    </source>
</reference>
<dbReference type="PANTHER" id="PTHR48090:SF8">
    <property type="entry name" value="GLYCOSYLTRANSFERASE CSBB-RELATED"/>
    <property type="match status" value="1"/>
</dbReference>
<keyword evidence="1" id="KW-0812">Transmembrane</keyword>
<dbReference type="InterPro" id="IPR050256">
    <property type="entry name" value="Glycosyltransferase_2"/>
</dbReference>
<dbReference type="SUPFAM" id="SSF53448">
    <property type="entry name" value="Nucleotide-diphospho-sugar transferases"/>
    <property type="match status" value="1"/>
</dbReference>
<organism evidence="3 4">
    <name type="scientific">Turicibacter faecis</name>
    <dbReference type="NCBI Taxonomy" id="2963365"/>
    <lineage>
        <taxon>Bacteria</taxon>
        <taxon>Bacillati</taxon>
        <taxon>Bacillota</taxon>
        <taxon>Erysipelotrichia</taxon>
        <taxon>Erysipelotrichales</taxon>
        <taxon>Turicibacteraceae</taxon>
        <taxon>Turicibacter</taxon>
    </lineage>
</organism>
<evidence type="ECO:0000256" key="1">
    <source>
        <dbReference type="SAM" id="Phobius"/>
    </source>
</evidence>
<evidence type="ECO:0000259" key="2">
    <source>
        <dbReference type="Pfam" id="PF00535"/>
    </source>
</evidence>
<keyword evidence="3" id="KW-0378">Hydrolase</keyword>
<keyword evidence="1" id="KW-1133">Transmembrane helix</keyword>
<dbReference type="GO" id="GO:0016787">
    <property type="term" value="F:hydrolase activity"/>
    <property type="evidence" value="ECO:0007669"/>
    <property type="project" value="UniProtKB-KW"/>
</dbReference>
<sequence>MSKEVLSIIIPMYNEEESLPYLYDRLVRLGDKIENYTLEFLFVNDGSSDNSLTMVKELREIDARVCYLSLSRNFGKEVAMGAAFDYVNGDAVVIIDADLQDPPELILEMLKYYEEGYDDVYAKRKSREGETWLKKMTSKTFYRVLHTVSRVPIQQDTGDFRLLSRRAIEALKSFPEKQRYTKGMFSLIGFKKIAIEFDRDPRVAGSTKWNYFKLMELAVEGITSFTLAPLRISTYIGIITSLCAMVYATFIFIKTVIYGIDVPGYASLMCVVLFLGGVQLLCLGVIGEYLGRIFIEAKARPLYFIDEYSGTSVDVE</sequence>
<dbReference type="Proteomes" id="UP001432099">
    <property type="component" value="Chromosome"/>
</dbReference>
<gene>
    <name evidence="3" type="ORF">T23_17370</name>
</gene>
<dbReference type="InterPro" id="IPR001173">
    <property type="entry name" value="Glyco_trans_2-like"/>
</dbReference>
<dbReference type="Pfam" id="PF00535">
    <property type="entry name" value="Glycos_transf_2"/>
    <property type="match status" value="1"/>
</dbReference>
<dbReference type="EMBL" id="AP028127">
    <property type="protein sequence ID" value="BEH91635.1"/>
    <property type="molecule type" value="Genomic_DNA"/>
</dbReference>
<evidence type="ECO:0000313" key="3">
    <source>
        <dbReference type="EMBL" id="BEH91635.1"/>
    </source>
</evidence>
<name>A0ABN6ZIJ2_9FIRM</name>
<feature type="domain" description="Glycosyltransferase 2-like" evidence="2">
    <location>
        <begin position="7"/>
        <end position="170"/>
    </location>
</feature>
<dbReference type="PANTHER" id="PTHR48090">
    <property type="entry name" value="UNDECAPRENYL-PHOSPHATE 4-DEOXY-4-FORMAMIDO-L-ARABINOSE TRANSFERASE-RELATED"/>
    <property type="match status" value="1"/>
</dbReference>
<dbReference type="InterPro" id="IPR029044">
    <property type="entry name" value="Nucleotide-diphossugar_trans"/>
</dbReference>
<evidence type="ECO:0000313" key="4">
    <source>
        <dbReference type="Proteomes" id="UP001432099"/>
    </source>
</evidence>
<dbReference type="RefSeq" id="WP_161831078.1">
    <property type="nucleotide sequence ID" value="NZ_AP028127.1"/>
</dbReference>